<comment type="caution">
    <text evidence="7">The sequence shown here is derived from an EMBL/GenBank/DDBJ whole genome shotgun (WGS) entry which is preliminary data.</text>
</comment>
<feature type="transmembrane region" description="Helical" evidence="6">
    <location>
        <begin position="60"/>
        <end position="78"/>
    </location>
</feature>
<dbReference type="EMBL" id="NFIE01000001">
    <property type="protein sequence ID" value="OUN89798.1"/>
    <property type="molecule type" value="Genomic_DNA"/>
</dbReference>
<dbReference type="Pfam" id="PF03606">
    <property type="entry name" value="DcuC"/>
    <property type="match status" value="1"/>
</dbReference>
<feature type="transmembrane region" description="Helical" evidence="6">
    <location>
        <begin position="372"/>
        <end position="391"/>
    </location>
</feature>
<feature type="transmembrane region" description="Helical" evidence="6">
    <location>
        <begin position="475"/>
        <end position="493"/>
    </location>
</feature>
<protein>
    <submittedName>
        <fullName evidence="7">C4-dicarboxylate ABC transporter</fullName>
    </submittedName>
</protein>
<feature type="transmembrane region" description="Helical" evidence="6">
    <location>
        <begin position="398"/>
        <end position="420"/>
    </location>
</feature>
<reference evidence="8" key="1">
    <citation type="submission" date="2017-04" db="EMBL/GenBank/DDBJ databases">
        <title>Function of individual gut microbiota members based on whole genome sequencing of pure cultures obtained from chicken caecum.</title>
        <authorList>
            <person name="Medvecky M."/>
            <person name="Cejkova D."/>
            <person name="Polansky O."/>
            <person name="Karasova D."/>
            <person name="Kubasova T."/>
            <person name="Cizek A."/>
            <person name="Rychlik I."/>
        </authorList>
    </citation>
    <scope>NUCLEOTIDE SEQUENCE [LARGE SCALE GENOMIC DNA]</scope>
    <source>
        <strain evidence="8">An5</strain>
    </source>
</reference>
<keyword evidence="4 6" id="KW-1133">Transmembrane helix</keyword>
<dbReference type="PANTHER" id="PTHR43652:SF6">
    <property type="entry name" value="ARGININE REPRESSOR"/>
    <property type="match status" value="1"/>
</dbReference>
<evidence type="ECO:0000256" key="4">
    <source>
        <dbReference type="ARBA" id="ARBA00022989"/>
    </source>
</evidence>
<feature type="transmembrane region" description="Helical" evidence="6">
    <location>
        <begin position="258"/>
        <end position="277"/>
    </location>
</feature>
<evidence type="ECO:0000256" key="1">
    <source>
        <dbReference type="ARBA" id="ARBA00004651"/>
    </source>
</evidence>
<sequence length="494" mass="52167">MAEAVKKKKKRGMPTSFTILFGCLVFVAICTWIVSAFTPDVTGATLAQVLQAPFAGFKNAIDVCLFVIVLGGFLAIVNKTGALDAGIATLVRKLGNRDTLLIPVLMLAFGICGSTYGMMEETIPFYILLASVTFAMGFDSMVGALIVLLGAGLGTLGSTVNPFSIAIASSALTDMGIAVNQGTLIAVGFLLFVISEGMGIFFVMRYAKRVKADRANSAMTPEELASMDAAYADETKVLEEEESASNLKDAVLTGKQKLVLVLFALSFIVMIISFIPWESFGIDFFALGATPDNPSTAWSAFLTGLPLGEWYFTECGIWFFVISIIIGLVGGLDEKELVNTFVDGCSTMISTALVIAVARAISVLMAETGLDVFVLEAAATALSGVSAVIFAPASYALYFVLSFLIPSSSGMATVSMPIMGPLADSLGFSPDIMIMIYVAAHGVVAMITPTNGVIVSGLELAHTSYTTFLKLTLKFFIALTVVTAAVLTVLMLVM</sequence>
<feature type="transmembrane region" description="Helical" evidence="6">
    <location>
        <begin position="344"/>
        <end position="366"/>
    </location>
</feature>
<keyword evidence="8" id="KW-1185">Reference proteome</keyword>
<gene>
    <name evidence="7" type="ORF">B5G02_00115</name>
</gene>
<dbReference type="PANTHER" id="PTHR43652">
    <property type="entry name" value="BASIC AMINO ACID ANTIPORTER YFCC-RELATED"/>
    <property type="match status" value="1"/>
</dbReference>
<dbReference type="InterPro" id="IPR018385">
    <property type="entry name" value="C4_dicarb_anaerob_car-like"/>
</dbReference>
<feature type="transmembrane region" description="Helical" evidence="6">
    <location>
        <begin position="125"/>
        <end position="148"/>
    </location>
</feature>
<dbReference type="AlphaFoldDB" id="A0A1Y3XZR0"/>
<evidence type="ECO:0000256" key="5">
    <source>
        <dbReference type="ARBA" id="ARBA00023136"/>
    </source>
</evidence>
<evidence type="ECO:0000256" key="2">
    <source>
        <dbReference type="ARBA" id="ARBA00022475"/>
    </source>
</evidence>
<evidence type="ECO:0000256" key="3">
    <source>
        <dbReference type="ARBA" id="ARBA00022692"/>
    </source>
</evidence>
<organism evidence="7 8">
    <name type="scientific">[Collinsella] massiliensis</name>
    <dbReference type="NCBI Taxonomy" id="1232426"/>
    <lineage>
        <taxon>Bacteria</taxon>
        <taxon>Bacillati</taxon>
        <taxon>Actinomycetota</taxon>
        <taxon>Coriobacteriia</taxon>
        <taxon>Coriobacteriales</taxon>
        <taxon>Coriobacteriaceae</taxon>
        <taxon>Enorma</taxon>
    </lineage>
</organism>
<accession>A0A1Y3XZR0</accession>
<proteinExistence type="predicted"/>
<dbReference type="InterPro" id="IPR051679">
    <property type="entry name" value="DASS-Related_Transporters"/>
</dbReference>
<keyword evidence="5 6" id="KW-0472">Membrane</keyword>
<feature type="transmembrane region" description="Helical" evidence="6">
    <location>
        <begin position="185"/>
        <end position="204"/>
    </location>
</feature>
<dbReference type="PROSITE" id="PS51257">
    <property type="entry name" value="PROKAR_LIPOPROTEIN"/>
    <property type="match status" value="1"/>
</dbReference>
<evidence type="ECO:0000256" key="6">
    <source>
        <dbReference type="SAM" id="Phobius"/>
    </source>
</evidence>
<dbReference type="RefSeq" id="WP_094334691.1">
    <property type="nucleotide sequence ID" value="NZ_NFIE01000001.1"/>
</dbReference>
<dbReference type="GO" id="GO:0005886">
    <property type="term" value="C:plasma membrane"/>
    <property type="evidence" value="ECO:0007669"/>
    <property type="project" value="UniProtKB-SubCell"/>
</dbReference>
<evidence type="ECO:0000313" key="7">
    <source>
        <dbReference type="EMBL" id="OUN89798.1"/>
    </source>
</evidence>
<comment type="subcellular location">
    <subcellularLocation>
        <location evidence="1">Cell membrane</location>
        <topology evidence="1">Multi-pass membrane protein</topology>
    </subcellularLocation>
</comment>
<keyword evidence="2" id="KW-1003">Cell membrane</keyword>
<keyword evidence="3 6" id="KW-0812">Transmembrane</keyword>
<evidence type="ECO:0000313" key="8">
    <source>
        <dbReference type="Proteomes" id="UP000195781"/>
    </source>
</evidence>
<name>A0A1Y3XZR0_9ACTN</name>
<dbReference type="Proteomes" id="UP000195781">
    <property type="component" value="Unassembled WGS sequence"/>
</dbReference>
<feature type="transmembrane region" description="Helical" evidence="6">
    <location>
        <begin position="310"/>
        <end position="332"/>
    </location>
</feature>
<feature type="transmembrane region" description="Helical" evidence="6">
    <location>
        <begin position="432"/>
        <end position="454"/>
    </location>
</feature>
<dbReference type="OrthoDB" id="9342495at2"/>
<feature type="transmembrane region" description="Helical" evidence="6">
    <location>
        <begin position="99"/>
        <end position="119"/>
    </location>
</feature>